<dbReference type="InterPro" id="IPR001610">
    <property type="entry name" value="PAC"/>
</dbReference>
<dbReference type="InterPro" id="IPR013655">
    <property type="entry name" value="PAS_fold_3"/>
</dbReference>
<evidence type="ECO:0000256" key="1">
    <source>
        <dbReference type="ARBA" id="ARBA00000085"/>
    </source>
</evidence>
<dbReference type="SMART" id="SM00091">
    <property type="entry name" value="PAS"/>
    <property type="match status" value="2"/>
</dbReference>
<organism evidence="9 10">
    <name type="scientific">Ktedonobacter robiniae</name>
    <dbReference type="NCBI Taxonomy" id="2778365"/>
    <lineage>
        <taxon>Bacteria</taxon>
        <taxon>Bacillati</taxon>
        <taxon>Chloroflexota</taxon>
        <taxon>Ktedonobacteria</taxon>
        <taxon>Ktedonobacterales</taxon>
        <taxon>Ktedonobacteraceae</taxon>
        <taxon>Ktedonobacter</taxon>
    </lineage>
</organism>
<dbReference type="Gene3D" id="3.30.450.20">
    <property type="entry name" value="PAS domain"/>
    <property type="match status" value="2"/>
</dbReference>
<dbReference type="Pfam" id="PF00512">
    <property type="entry name" value="HisKA"/>
    <property type="match status" value="1"/>
</dbReference>
<dbReference type="SUPFAM" id="SSF55785">
    <property type="entry name" value="PYP-like sensor domain (PAS domain)"/>
    <property type="match status" value="2"/>
</dbReference>
<protein>
    <recommendedName>
        <fullName evidence="2">histidine kinase</fullName>
        <ecNumber evidence="2">2.7.13.3</ecNumber>
    </recommendedName>
</protein>
<accession>A0ABQ3V1J5</accession>
<dbReference type="Proteomes" id="UP000654345">
    <property type="component" value="Unassembled WGS sequence"/>
</dbReference>
<dbReference type="CDD" id="cd00082">
    <property type="entry name" value="HisKA"/>
    <property type="match status" value="1"/>
</dbReference>
<dbReference type="SMART" id="SM00086">
    <property type="entry name" value="PAC"/>
    <property type="match status" value="2"/>
</dbReference>
<keyword evidence="4" id="KW-0808">Transferase</keyword>
<dbReference type="PROSITE" id="PS50113">
    <property type="entry name" value="PAC"/>
    <property type="match status" value="1"/>
</dbReference>
<gene>
    <name evidence="9" type="ORF">KSB_71420</name>
</gene>
<evidence type="ECO:0000256" key="3">
    <source>
        <dbReference type="ARBA" id="ARBA00022553"/>
    </source>
</evidence>
<dbReference type="InterPro" id="IPR000014">
    <property type="entry name" value="PAS"/>
</dbReference>
<keyword evidence="3" id="KW-0597">Phosphoprotein</keyword>
<feature type="domain" description="PAS" evidence="7">
    <location>
        <begin position="198"/>
        <end position="269"/>
    </location>
</feature>
<dbReference type="Pfam" id="PF13426">
    <property type="entry name" value="PAS_9"/>
    <property type="match status" value="1"/>
</dbReference>
<dbReference type="RefSeq" id="WP_201374924.1">
    <property type="nucleotide sequence ID" value="NZ_BNJG01000003.1"/>
</dbReference>
<name>A0ABQ3V1J5_9CHLR</name>
<feature type="region of interest" description="Disordered" evidence="6">
    <location>
        <begin position="1"/>
        <end position="22"/>
    </location>
</feature>
<sequence>MKQEHELYSRTSVPPHQAGSDGQMHELLERPQPRTENQEMAEEQLALLDTLPQFAWLIRPDGSVAYVNQRLRDYSRLLPQPSREQEAFQAQHLDDAPRIQDGPHAQPHTTNLSEQEIWFANLHPEDKERVPALLSQALVTGEPYEFEYRLREGRTGAYRWFLSRGAPHCNKAGQIVLWVATCTDIDDQKRTEETLRQSQERVNLLMNSSLIGIFCAEGNEIVDANATFLRMTGYTQEDLQQRNVRWATMTHPSASSFSQQVYQEVIVRHCTTPFETELICKDGSCLPVLMGGIAFHDRVLHGVGFVLDDSARRELEQRKDAFLGMASHELKTPLASLKLQTQLLRKKLEKQDLPNVGWCVLAWKHS</sequence>
<dbReference type="NCBIfam" id="TIGR00229">
    <property type="entry name" value="sensory_box"/>
    <property type="match status" value="2"/>
</dbReference>
<feature type="domain" description="PAC" evidence="8">
    <location>
        <begin position="144"/>
        <end position="197"/>
    </location>
</feature>
<dbReference type="PANTHER" id="PTHR43304">
    <property type="entry name" value="PHYTOCHROME-LIKE PROTEIN CPH1"/>
    <property type="match status" value="1"/>
</dbReference>
<dbReference type="PROSITE" id="PS50112">
    <property type="entry name" value="PAS"/>
    <property type="match status" value="1"/>
</dbReference>
<dbReference type="PANTHER" id="PTHR43304:SF1">
    <property type="entry name" value="PAC DOMAIN-CONTAINING PROTEIN"/>
    <property type="match status" value="1"/>
</dbReference>
<evidence type="ECO:0000313" key="10">
    <source>
        <dbReference type="Proteomes" id="UP000654345"/>
    </source>
</evidence>
<keyword evidence="5" id="KW-0418">Kinase</keyword>
<dbReference type="InterPro" id="IPR003661">
    <property type="entry name" value="HisK_dim/P_dom"/>
</dbReference>
<keyword evidence="10" id="KW-1185">Reference proteome</keyword>
<dbReference type="CDD" id="cd00130">
    <property type="entry name" value="PAS"/>
    <property type="match status" value="2"/>
</dbReference>
<evidence type="ECO:0000256" key="4">
    <source>
        <dbReference type="ARBA" id="ARBA00022679"/>
    </source>
</evidence>
<dbReference type="EMBL" id="BNJG01000003">
    <property type="protein sequence ID" value="GHO58667.1"/>
    <property type="molecule type" value="Genomic_DNA"/>
</dbReference>
<dbReference type="EC" id="2.7.13.3" evidence="2"/>
<evidence type="ECO:0000256" key="2">
    <source>
        <dbReference type="ARBA" id="ARBA00012438"/>
    </source>
</evidence>
<dbReference type="Gene3D" id="1.10.287.130">
    <property type="match status" value="1"/>
</dbReference>
<proteinExistence type="predicted"/>
<evidence type="ECO:0000256" key="6">
    <source>
        <dbReference type="SAM" id="MobiDB-lite"/>
    </source>
</evidence>
<reference evidence="9 10" key="1">
    <citation type="journal article" date="2021" name="Int. J. Syst. Evol. Microbiol.">
        <title>Reticulibacter mediterranei gen. nov., sp. nov., within the new family Reticulibacteraceae fam. nov., and Ktedonospora formicarum gen. nov., sp. nov., Ktedonobacter robiniae sp. nov., Dictyobacter formicarum sp. nov. and Dictyobacter arantiisoli sp. nov., belonging to the class Ktedonobacteria.</title>
        <authorList>
            <person name="Yabe S."/>
            <person name="Zheng Y."/>
            <person name="Wang C.M."/>
            <person name="Sakai Y."/>
            <person name="Abe K."/>
            <person name="Yokota A."/>
            <person name="Donadio S."/>
            <person name="Cavaletti L."/>
            <person name="Monciardini P."/>
        </authorList>
    </citation>
    <scope>NUCLEOTIDE SEQUENCE [LARGE SCALE GENOMIC DNA]</scope>
    <source>
        <strain evidence="9 10">SOSP1-30</strain>
    </source>
</reference>
<evidence type="ECO:0000259" key="7">
    <source>
        <dbReference type="PROSITE" id="PS50112"/>
    </source>
</evidence>
<dbReference type="InterPro" id="IPR035965">
    <property type="entry name" value="PAS-like_dom_sf"/>
</dbReference>
<dbReference type="SUPFAM" id="SSF47384">
    <property type="entry name" value="Homodimeric domain of signal transducing histidine kinase"/>
    <property type="match status" value="1"/>
</dbReference>
<comment type="caution">
    <text evidence="9">The sequence shown here is derived from an EMBL/GenBank/DDBJ whole genome shotgun (WGS) entry which is preliminary data.</text>
</comment>
<dbReference type="Pfam" id="PF08447">
    <property type="entry name" value="PAS_3"/>
    <property type="match status" value="1"/>
</dbReference>
<evidence type="ECO:0000256" key="5">
    <source>
        <dbReference type="ARBA" id="ARBA00022777"/>
    </source>
</evidence>
<evidence type="ECO:0000313" key="9">
    <source>
        <dbReference type="EMBL" id="GHO58667.1"/>
    </source>
</evidence>
<dbReference type="InterPro" id="IPR036097">
    <property type="entry name" value="HisK_dim/P_sf"/>
</dbReference>
<evidence type="ECO:0000259" key="8">
    <source>
        <dbReference type="PROSITE" id="PS50113"/>
    </source>
</evidence>
<dbReference type="InterPro" id="IPR000700">
    <property type="entry name" value="PAS-assoc_C"/>
</dbReference>
<dbReference type="InterPro" id="IPR052162">
    <property type="entry name" value="Sensor_kinase/Photoreceptor"/>
</dbReference>
<comment type="catalytic activity">
    <reaction evidence="1">
        <text>ATP + protein L-histidine = ADP + protein N-phospho-L-histidine.</text>
        <dbReference type="EC" id="2.7.13.3"/>
    </reaction>
</comment>